<evidence type="ECO:0000256" key="3">
    <source>
        <dbReference type="RuleBase" id="RU003718"/>
    </source>
</evidence>
<dbReference type="CDD" id="cd03784">
    <property type="entry name" value="GT1_Gtf-like"/>
    <property type="match status" value="1"/>
</dbReference>
<dbReference type="PROSITE" id="PS00375">
    <property type="entry name" value="UDPGT"/>
    <property type="match status" value="1"/>
</dbReference>
<organism evidence="6 7">
    <name type="scientific">Vanilla planifolia</name>
    <name type="common">Vanilla</name>
    <dbReference type="NCBI Taxonomy" id="51239"/>
    <lineage>
        <taxon>Eukaryota</taxon>
        <taxon>Viridiplantae</taxon>
        <taxon>Streptophyta</taxon>
        <taxon>Embryophyta</taxon>
        <taxon>Tracheophyta</taxon>
        <taxon>Spermatophyta</taxon>
        <taxon>Magnoliopsida</taxon>
        <taxon>Liliopsida</taxon>
        <taxon>Asparagales</taxon>
        <taxon>Orchidaceae</taxon>
        <taxon>Vanilloideae</taxon>
        <taxon>Vanilleae</taxon>
        <taxon>Vanilla</taxon>
    </lineage>
</organism>
<evidence type="ECO:0000313" key="6">
    <source>
        <dbReference type="EMBL" id="KAG0497690.1"/>
    </source>
</evidence>
<dbReference type="GO" id="GO:0008194">
    <property type="term" value="F:UDP-glycosyltransferase activity"/>
    <property type="evidence" value="ECO:0007669"/>
    <property type="project" value="InterPro"/>
</dbReference>
<dbReference type="SUPFAM" id="SSF53756">
    <property type="entry name" value="UDP-Glycosyltransferase/glycogen phosphorylase"/>
    <property type="match status" value="1"/>
</dbReference>
<dbReference type="FunFam" id="3.40.50.2000:FF:000060">
    <property type="entry name" value="Glycosyltransferase"/>
    <property type="match status" value="1"/>
</dbReference>
<evidence type="ECO:0000256" key="4">
    <source>
        <dbReference type="RuleBase" id="RU362057"/>
    </source>
</evidence>
<dbReference type="InterPro" id="IPR058980">
    <property type="entry name" value="Glyco_transf_N"/>
</dbReference>
<name>A0A835RSH4_VANPL</name>
<dbReference type="InterPro" id="IPR035595">
    <property type="entry name" value="UDP_glycos_trans_CS"/>
</dbReference>
<dbReference type="Pfam" id="PF00201">
    <property type="entry name" value="UDPGT"/>
    <property type="match status" value="1"/>
</dbReference>
<protein>
    <recommendedName>
        <fullName evidence="4">Glycosyltransferase</fullName>
        <ecNumber evidence="4">2.4.1.-</ecNumber>
    </recommendedName>
</protein>
<sequence>MRTEAKSDVAVVILPLPLHGHLNPLLHLSTHIAGRHGIDVFYVTSASLNRRTRRRINPRHLPYTHLHFHDLPFPTSITFDHATVTAHLLPHLSSLLLSLSPSYRRVALLHDSSMSFATSAADLIPNAEPFAFHPASAISNLFFQWDTYGTKPDDDRLFRYDLDACFGVGFLDFIRRQGPMTSIDAGRVINTCRAVEGEFLDRLAWKGQRVFAVGPLNPIITVGGGENDVVVSWLDGQPPESVVYVSFGTTSTMSREQMRELAAGLEASMRRFLWVIRKPDRIEDEEPIDDDHLHGFDFEDFSKRVRGIGKVVKGWAPQLEILSHPATAAFISHCGWNSCMEAMSSGVPMLTWPIQFDQPANAVLVTEVLRAGIVAREWEKRDEVATGEKIAAVIERLMGDGNEGRDVRRKAREVGARLRAAVAEGGNSREELDALLAYISRP</sequence>
<keyword evidence="3" id="KW-0328">Glycosyltransferase</keyword>
<dbReference type="EMBL" id="JADCNL010000001">
    <property type="protein sequence ID" value="KAG0497690.1"/>
    <property type="molecule type" value="Genomic_DNA"/>
</dbReference>
<evidence type="ECO:0000259" key="5">
    <source>
        <dbReference type="Pfam" id="PF26168"/>
    </source>
</evidence>
<dbReference type="PANTHER" id="PTHR48044">
    <property type="entry name" value="GLYCOSYLTRANSFERASE"/>
    <property type="match status" value="1"/>
</dbReference>
<dbReference type="PANTHER" id="PTHR48044:SF22">
    <property type="entry name" value="GLYCOSYLTRANSFERASE"/>
    <property type="match status" value="1"/>
</dbReference>
<evidence type="ECO:0000313" key="7">
    <source>
        <dbReference type="Proteomes" id="UP000636800"/>
    </source>
</evidence>
<dbReference type="Gene3D" id="3.40.50.2000">
    <property type="entry name" value="Glycogen Phosphorylase B"/>
    <property type="match status" value="2"/>
</dbReference>
<feature type="domain" description="Glycosyltransferase N-terminal" evidence="5">
    <location>
        <begin position="8"/>
        <end position="218"/>
    </location>
</feature>
<dbReference type="AlphaFoldDB" id="A0A835RSH4"/>
<proteinExistence type="inferred from homology"/>
<comment type="similarity">
    <text evidence="1 3">Belongs to the UDP-glycosyltransferase family.</text>
</comment>
<evidence type="ECO:0000256" key="2">
    <source>
        <dbReference type="ARBA" id="ARBA00022679"/>
    </source>
</evidence>
<accession>A0A835RSH4</accession>
<dbReference type="EC" id="2.4.1.-" evidence="4"/>
<evidence type="ECO:0000256" key="1">
    <source>
        <dbReference type="ARBA" id="ARBA00009995"/>
    </source>
</evidence>
<dbReference type="InterPro" id="IPR002213">
    <property type="entry name" value="UDP_glucos_trans"/>
</dbReference>
<keyword evidence="7" id="KW-1185">Reference proteome</keyword>
<reference evidence="6 7" key="1">
    <citation type="journal article" date="2020" name="Nat. Food">
        <title>A phased Vanilla planifolia genome enables genetic improvement of flavour and production.</title>
        <authorList>
            <person name="Hasing T."/>
            <person name="Tang H."/>
            <person name="Brym M."/>
            <person name="Khazi F."/>
            <person name="Huang T."/>
            <person name="Chambers A.H."/>
        </authorList>
    </citation>
    <scope>NUCLEOTIDE SEQUENCE [LARGE SCALE GENOMIC DNA]</scope>
    <source>
        <tissue evidence="6">Leaf</tissue>
    </source>
</reference>
<dbReference type="Pfam" id="PF26168">
    <property type="entry name" value="Glyco_transf_N"/>
    <property type="match status" value="1"/>
</dbReference>
<comment type="caution">
    <text evidence="6">The sequence shown here is derived from an EMBL/GenBank/DDBJ whole genome shotgun (WGS) entry which is preliminary data.</text>
</comment>
<dbReference type="GO" id="GO:1901137">
    <property type="term" value="P:carbohydrate derivative biosynthetic process"/>
    <property type="evidence" value="ECO:0007669"/>
    <property type="project" value="UniProtKB-ARBA"/>
</dbReference>
<dbReference type="Proteomes" id="UP000636800">
    <property type="component" value="Chromosome 1"/>
</dbReference>
<gene>
    <name evidence="6" type="ORF">HPP92_002381</name>
</gene>
<keyword evidence="2 3" id="KW-0808">Transferase</keyword>
<dbReference type="OrthoDB" id="784063at2759"/>